<dbReference type="AlphaFoldDB" id="A0A379E4I5"/>
<evidence type="ECO:0000256" key="5">
    <source>
        <dbReference type="ARBA" id="ARBA00022807"/>
    </source>
</evidence>
<evidence type="ECO:0000256" key="2">
    <source>
        <dbReference type="ARBA" id="ARBA00022670"/>
    </source>
</evidence>
<comment type="similarity">
    <text evidence="1">Belongs to the peptidase C10 family.</text>
</comment>
<protein>
    <submittedName>
        <fullName evidence="9">Streptopain</fullName>
        <ecNumber evidence="9">3.4.22.10</ecNumber>
    </submittedName>
</protein>
<keyword evidence="2" id="KW-0645">Protease</keyword>
<gene>
    <name evidence="9" type="primary">speB_3</name>
    <name evidence="9" type="ORF">NCTC13067_01317</name>
</gene>
<sequence length="860" mass="94344">MSGSFLSRCFLALSLLCFTSAVYADNVDFKTALRIARRYVTVGRKASKVQKTRSAVSKAPQPYYVFNDAAGKGFVVVAGDDRMGEVLAYSDEAAIDMDRLSPEARYLFEAYRQVYEILGKDKRLTTRAAAATAAGDHVDPLVSTKWSQFEPYNLLVGGDYPTGCVATAVAQVMCYHRWPEQGKGQASYRATYDNTVRSADFSQSHYDWGHMLPDYAHVRATEQQNNAVAKLMSDVGIATAMQYTPASSGTQDYLAERALRDYFDYDASLIGRSDEGAAHFVEILKKEIRNGFPLYMSGMSAGGGGGHAWVCDGFDSEDRFHMNLGWGGQANGYYSVTALNITSTGSEFGGKPLTFNRSLHVIAIHPNKPNTPKIDADIAYKSPNIAFRLGSEMAFEGKAPAVPAAGVKLMYKDFTNQSNDPFMGDIGVGIYDADGRLTNVFPYSQKGKGIFTKVRFVYNDEKMTSGAVIDEEIPFTLDFSALTNGTYTLSPIVAGLQEDGTLGTWVRMKKAPRVVMKVADGKIDYLELPSKTPAYQLAADPQLDGRLIPGEENRLLLPIRKLDAQVFDGTVKVELVDGEGTAVYTSQTENKVDFDMYATTRVRLPFTVPYGTAAGEYRVRVTIVNADGNTCRVNDRPLHGPYKVTVEDGKKRDVFATVRAFVQDNNEESIPGEGIDVKKTSTFRVSCMAFLGKNVHYKGSLTLYLIDTQTEFSIPVMKRPLQVDLSSAGLMTQITSDWIDPRKERLINNRRYRLALIGEEDGRNVDLLPASSRPTFISVVNNDVTDGIDTAHAKDVLRFTGGRLSVQRQGLESVEVYGLNGVRVAGGTADASGSISLSLPKGTYVVRVTTQEGCYSAVIR</sequence>
<organism evidence="9 10">
    <name type="scientific">Prevotella denticola</name>
    <dbReference type="NCBI Taxonomy" id="28129"/>
    <lineage>
        <taxon>Bacteria</taxon>
        <taxon>Pseudomonadati</taxon>
        <taxon>Bacteroidota</taxon>
        <taxon>Bacteroidia</taxon>
        <taxon>Bacteroidales</taxon>
        <taxon>Prevotellaceae</taxon>
        <taxon>Prevotella</taxon>
    </lineage>
</organism>
<reference evidence="9 10" key="1">
    <citation type="submission" date="2018-06" db="EMBL/GenBank/DDBJ databases">
        <authorList>
            <consortium name="Pathogen Informatics"/>
            <person name="Doyle S."/>
        </authorList>
    </citation>
    <scope>NUCLEOTIDE SEQUENCE [LARGE SCALE GENOMIC DNA]</scope>
    <source>
        <strain evidence="9 10">NCTC13067</strain>
    </source>
</reference>
<dbReference type="EC" id="3.4.22.10" evidence="9"/>
<dbReference type="Pfam" id="PF01640">
    <property type="entry name" value="Peptidase_C10"/>
    <property type="match status" value="1"/>
</dbReference>
<dbReference type="GO" id="GO:0008234">
    <property type="term" value="F:cysteine-type peptidase activity"/>
    <property type="evidence" value="ECO:0007669"/>
    <property type="project" value="UniProtKB-KW"/>
</dbReference>
<dbReference type="EMBL" id="UGTM01000001">
    <property type="protein sequence ID" value="SUB87638.1"/>
    <property type="molecule type" value="Genomic_DNA"/>
</dbReference>
<evidence type="ECO:0000256" key="6">
    <source>
        <dbReference type="PIRSR" id="PIRSR600200-1"/>
    </source>
</evidence>
<keyword evidence="3 7" id="KW-0732">Signal</keyword>
<dbReference type="PRINTS" id="PR00797">
    <property type="entry name" value="STREPTOPAIN"/>
</dbReference>
<evidence type="ECO:0000256" key="7">
    <source>
        <dbReference type="SAM" id="SignalP"/>
    </source>
</evidence>
<dbReference type="Pfam" id="PF13734">
    <property type="entry name" value="Inhibitor_I69"/>
    <property type="match status" value="1"/>
</dbReference>
<dbReference type="InterPro" id="IPR038765">
    <property type="entry name" value="Papain-like_cys_pep_sf"/>
</dbReference>
<dbReference type="GO" id="GO:0006508">
    <property type="term" value="P:proteolysis"/>
    <property type="evidence" value="ECO:0007669"/>
    <property type="project" value="UniProtKB-KW"/>
</dbReference>
<keyword evidence="5" id="KW-0788">Thiol protease</keyword>
<evidence type="ECO:0000256" key="4">
    <source>
        <dbReference type="ARBA" id="ARBA00022801"/>
    </source>
</evidence>
<dbReference type="SUPFAM" id="SSF54001">
    <property type="entry name" value="Cysteine proteinases"/>
    <property type="match status" value="1"/>
</dbReference>
<evidence type="ECO:0000256" key="3">
    <source>
        <dbReference type="ARBA" id="ARBA00022729"/>
    </source>
</evidence>
<feature type="active site" description="Nucleophile" evidence="6">
    <location>
        <position position="164"/>
    </location>
</feature>
<dbReference type="InterPro" id="IPR044934">
    <property type="entry name" value="Streptopain_sf"/>
</dbReference>
<proteinExistence type="inferred from homology"/>
<feature type="signal peptide" evidence="7">
    <location>
        <begin position="1"/>
        <end position="24"/>
    </location>
</feature>
<feature type="active site" description="Proton acceptor" evidence="6">
    <location>
        <position position="307"/>
    </location>
</feature>
<evidence type="ECO:0000256" key="1">
    <source>
        <dbReference type="ARBA" id="ARBA00009693"/>
    </source>
</evidence>
<evidence type="ECO:0000259" key="8">
    <source>
        <dbReference type="Pfam" id="PF13734"/>
    </source>
</evidence>
<name>A0A379E4I5_9BACT</name>
<feature type="domain" description="Spi protease inhibitor" evidence="8">
    <location>
        <begin position="24"/>
        <end position="113"/>
    </location>
</feature>
<dbReference type="InterPro" id="IPR000200">
    <property type="entry name" value="Peptidase_C10"/>
</dbReference>
<accession>A0A379E4I5</accession>
<keyword evidence="4 9" id="KW-0378">Hydrolase</keyword>
<evidence type="ECO:0000313" key="10">
    <source>
        <dbReference type="Proteomes" id="UP000255469"/>
    </source>
</evidence>
<dbReference type="Proteomes" id="UP000255469">
    <property type="component" value="Unassembled WGS sequence"/>
</dbReference>
<dbReference type="InterPro" id="IPR025896">
    <property type="entry name" value="Spi_Prtas-inh"/>
</dbReference>
<dbReference type="RefSeq" id="WP_025068169.1">
    <property type="nucleotide sequence ID" value="NZ_CAUVPN010000041.1"/>
</dbReference>
<evidence type="ECO:0000313" key="9">
    <source>
        <dbReference type="EMBL" id="SUB87638.1"/>
    </source>
</evidence>
<feature type="chain" id="PRO_5016929625" evidence="7">
    <location>
        <begin position="25"/>
        <end position="860"/>
    </location>
</feature>
<dbReference type="Gene3D" id="3.90.70.50">
    <property type="entry name" value="Peptidase C10, streptopain"/>
    <property type="match status" value="1"/>
</dbReference>